<dbReference type="GO" id="GO:0005634">
    <property type="term" value="C:nucleus"/>
    <property type="evidence" value="ECO:0007669"/>
    <property type="project" value="TreeGrafter"/>
</dbReference>
<dbReference type="Proteomes" id="UP000245207">
    <property type="component" value="Unassembled WGS sequence"/>
</dbReference>
<protein>
    <submittedName>
        <fullName evidence="2">Uncharacterized protein</fullName>
    </submittedName>
</protein>
<evidence type="ECO:0000313" key="2">
    <source>
        <dbReference type="EMBL" id="PWA73481.1"/>
    </source>
</evidence>
<comment type="caution">
    <text evidence="2">The sequence shown here is derived from an EMBL/GenBank/DDBJ whole genome shotgun (WGS) entry which is preliminary data.</text>
</comment>
<keyword evidence="3" id="KW-1185">Reference proteome</keyword>
<accession>A0A2U1NJ30</accession>
<feature type="region of interest" description="Disordered" evidence="1">
    <location>
        <begin position="167"/>
        <end position="188"/>
    </location>
</feature>
<sequence length="416" mass="45867">MMYKKKGGLRCYENFCCNGPLNLSSISVVEVLPMAHKIVALGCMRKVHERALWAKGLPWVRIRAETGGLDEVRERFTVAFDTTFKAVLQVKELRLDEVRERFTVAFDATFKAVLQKQEQKVKDSYIPQAPSVKSFLSSIPAPRNSGSLGAGLSGSVSGTGRRSILEGEVPGLSNLDKSKEKVSESQLRYDDREVANENVTLNADYANYDYSSYAGYENASVDNGAYANYDNANVDSAGYANYDHSSYGPVAPGNDGGYGSYSSYGPAAPSSEYGGYGQYESKWVDRSGGNNEVGPEVSAAEVVQSVARVPGKRGRNEIPTAVIEVSQDELMKNRPREDQVKATGIAFGPAYQRSKIAQYCVEDFFGKYSTKNIIGKSPPSRGFMIQFALSDNDEELCIERWNEFGWLNLNVYRLEA</sequence>
<dbReference type="STRING" id="35608.A0A2U1NJ30"/>
<dbReference type="PANTHER" id="PTHR13621:SF2">
    <property type="entry name" value="PROLINE-RICH PROTEIN PRCC"/>
    <property type="match status" value="1"/>
</dbReference>
<gene>
    <name evidence="2" type="ORF">CTI12_AA259850</name>
</gene>
<proteinExistence type="predicted"/>
<dbReference type="AlphaFoldDB" id="A0A2U1NJ30"/>
<dbReference type="EMBL" id="PKPP01002733">
    <property type="protein sequence ID" value="PWA73481.1"/>
    <property type="molecule type" value="Genomic_DNA"/>
</dbReference>
<reference evidence="2 3" key="1">
    <citation type="journal article" date="2018" name="Mol. Plant">
        <title>The genome of Artemisia annua provides insight into the evolution of Asteraceae family and artemisinin biosynthesis.</title>
        <authorList>
            <person name="Shen Q."/>
            <person name="Zhang L."/>
            <person name="Liao Z."/>
            <person name="Wang S."/>
            <person name="Yan T."/>
            <person name="Shi P."/>
            <person name="Liu M."/>
            <person name="Fu X."/>
            <person name="Pan Q."/>
            <person name="Wang Y."/>
            <person name="Lv Z."/>
            <person name="Lu X."/>
            <person name="Zhang F."/>
            <person name="Jiang W."/>
            <person name="Ma Y."/>
            <person name="Chen M."/>
            <person name="Hao X."/>
            <person name="Li L."/>
            <person name="Tang Y."/>
            <person name="Lv G."/>
            <person name="Zhou Y."/>
            <person name="Sun X."/>
            <person name="Brodelius P.E."/>
            <person name="Rose J.K.C."/>
            <person name="Tang K."/>
        </authorList>
    </citation>
    <scope>NUCLEOTIDE SEQUENCE [LARGE SCALE GENOMIC DNA]</scope>
    <source>
        <strain evidence="3">cv. Huhao1</strain>
        <tissue evidence="2">Leaf</tissue>
    </source>
</reference>
<organism evidence="2 3">
    <name type="scientific">Artemisia annua</name>
    <name type="common">Sweet wormwood</name>
    <dbReference type="NCBI Taxonomy" id="35608"/>
    <lineage>
        <taxon>Eukaryota</taxon>
        <taxon>Viridiplantae</taxon>
        <taxon>Streptophyta</taxon>
        <taxon>Embryophyta</taxon>
        <taxon>Tracheophyta</taxon>
        <taxon>Spermatophyta</taxon>
        <taxon>Magnoliopsida</taxon>
        <taxon>eudicotyledons</taxon>
        <taxon>Gunneridae</taxon>
        <taxon>Pentapetalae</taxon>
        <taxon>asterids</taxon>
        <taxon>campanulids</taxon>
        <taxon>Asterales</taxon>
        <taxon>Asteraceae</taxon>
        <taxon>Asteroideae</taxon>
        <taxon>Anthemideae</taxon>
        <taxon>Artemisiinae</taxon>
        <taxon>Artemisia</taxon>
    </lineage>
</organism>
<name>A0A2U1NJ30_ARTAN</name>
<feature type="compositionally biased region" description="Basic and acidic residues" evidence="1">
    <location>
        <begin position="176"/>
        <end position="188"/>
    </location>
</feature>
<dbReference type="InterPro" id="IPR018800">
    <property type="entry name" value="PRCC"/>
</dbReference>
<evidence type="ECO:0000313" key="3">
    <source>
        <dbReference type="Proteomes" id="UP000245207"/>
    </source>
</evidence>
<dbReference type="OrthoDB" id="206969at2759"/>
<evidence type="ECO:0000256" key="1">
    <source>
        <dbReference type="SAM" id="MobiDB-lite"/>
    </source>
</evidence>
<dbReference type="PANTHER" id="PTHR13621">
    <property type="entry name" value="PROLINE-RICH PROTEIN PRCC"/>
    <property type="match status" value="1"/>
</dbReference>